<dbReference type="InterPro" id="IPR023393">
    <property type="entry name" value="START-like_dom_sf"/>
</dbReference>
<gene>
    <name evidence="3" type="ORF">AKAME5_001813300</name>
</gene>
<dbReference type="GO" id="GO:0005737">
    <property type="term" value="C:cytoplasm"/>
    <property type="evidence" value="ECO:0007669"/>
    <property type="project" value="TreeGrafter"/>
</dbReference>
<feature type="region of interest" description="Disordered" evidence="1">
    <location>
        <begin position="161"/>
        <end position="184"/>
    </location>
</feature>
<dbReference type="InterPro" id="IPR001666">
    <property type="entry name" value="PI_transfer"/>
</dbReference>
<dbReference type="PANTHER" id="PTHR10658:SF55">
    <property type="entry name" value="CYTOPLASMIC PHOSPHATIDYLINOSITOL TRANSFER PROTEIN 1"/>
    <property type="match status" value="1"/>
</dbReference>
<dbReference type="AlphaFoldDB" id="A0AAD3RF43"/>
<reference evidence="3" key="1">
    <citation type="submission" date="2022-08" db="EMBL/GenBank/DDBJ databases">
        <title>Genome sequencing of akame (Lates japonicus).</title>
        <authorList>
            <person name="Hashiguchi Y."/>
            <person name="Takahashi H."/>
        </authorList>
    </citation>
    <scope>NUCLEOTIDE SEQUENCE</scope>
    <source>
        <strain evidence="3">Kochi</strain>
    </source>
</reference>
<name>A0AAD3RF43_LATJO</name>
<dbReference type="GO" id="GO:0035091">
    <property type="term" value="F:phosphatidylinositol binding"/>
    <property type="evidence" value="ECO:0007669"/>
    <property type="project" value="TreeGrafter"/>
</dbReference>
<dbReference type="SUPFAM" id="SSF55961">
    <property type="entry name" value="Bet v1-like"/>
    <property type="match status" value="1"/>
</dbReference>
<dbReference type="InterPro" id="IPR055261">
    <property type="entry name" value="PI_transfer_N"/>
</dbReference>
<sequence length="290" mass="32134">MLQTAPNPPAFFRYGYFPQYRIGQLYMISKHSHEQSERGEGVEVVQNEPYEDPEHGSGQFTEKRIYLNNKLPSWARAVVPKIFYVTEKAWNYYPYTITEGWGGVERQRSGGMVDVMVERTGRFDQKIKSGVHHYGGSKRVQAYHTEACNLKMGPSPAISRAPCPPAPWPDRPHHPLSTKPPSSCRCTRSVQEKYSGDPQPCGSDAGSDLQTAIFLELSPQRNESGVGERSTCGSAEDAAAHPTIPLSQQSEGNFFTDTSDQAPAPHFAGLRGVTLQPTALQAAFYRLQAA</sequence>
<keyword evidence="4" id="KW-1185">Reference proteome</keyword>
<dbReference type="PANTHER" id="PTHR10658">
    <property type="entry name" value="PHOSPHATIDYLINOSITOL TRANSFER PROTEIN"/>
    <property type="match status" value="1"/>
</dbReference>
<dbReference type="GO" id="GO:0008526">
    <property type="term" value="F:phosphatidylinositol transfer activity"/>
    <property type="evidence" value="ECO:0007669"/>
    <property type="project" value="TreeGrafter"/>
</dbReference>
<dbReference type="Pfam" id="PF02121">
    <property type="entry name" value="IP_trans"/>
    <property type="match status" value="1"/>
</dbReference>
<organism evidence="3 4">
    <name type="scientific">Lates japonicus</name>
    <name type="common">Japanese lates</name>
    <dbReference type="NCBI Taxonomy" id="270547"/>
    <lineage>
        <taxon>Eukaryota</taxon>
        <taxon>Metazoa</taxon>
        <taxon>Chordata</taxon>
        <taxon>Craniata</taxon>
        <taxon>Vertebrata</taxon>
        <taxon>Euteleostomi</taxon>
        <taxon>Actinopterygii</taxon>
        <taxon>Neopterygii</taxon>
        <taxon>Teleostei</taxon>
        <taxon>Neoteleostei</taxon>
        <taxon>Acanthomorphata</taxon>
        <taxon>Carangaria</taxon>
        <taxon>Carangaria incertae sedis</taxon>
        <taxon>Centropomidae</taxon>
        <taxon>Lates</taxon>
    </lineage>
</organism>
<evidence type="ECO:0000313" key="3">
    <source>
        <dbReference type="EMBL" id="GLD66753.1"/>
    </source>
</evidence>
<dbReference type="Gene3D" id="3.30.530.20">
    <property type="match status" value="1"/>
</dbReference>
<evidence type="ECO:0000256" key="1">
    <source>
        <dbReference type="SAM" id="MobiDB-lite"/>
    </source>
</evidence>
<comment type="caution">
    <text evidence="3">The sequence shown here is derived from an EMBL/GenBank/DDBJ whole genome shotgun (WGS) entry which is preliminary data.</text>
</comment>
<accession>A0AAD3RF43</accession>
<protein>
    <submittedName>
        <fullName evidence="3">Cytoplasmic phosphatidylinositol transfer protein 1-like protein</fullName>
    </submittedName>
</protein>
<dbReference type="EMBL" id="BRZM01000097">
    <property type="protein sequence ID" value="GLD66753.1"/>
    <property type="molecule type" value="Genomic_DNA"/>
</dbReference>
<evidence type="ECO:0000313" key="4">
    <source>
        <dbReference type="Proteomes" id="UP001279410"/>
    </source>
</evidence>
<dbReference type="Proteomes" id="UP001279410">
    <property type="component" value="Unassembled WGS sequence"/>
</dbReference>
<feature type="domain" description="Phosphatidylinositol transfer protein N-terminal" evidence="2">
    <location>
        <begin position="19"/>
        <end position="99"/>
    </location>
</feature>
<proteinExistence type="predicted"/>
<evidence type="ECO:0000259" key="2">
    <source>
        <dbReference type="Pfam" id="PF02121"/>
    </source>
</evidence>